<dbReference type="OrthoDB" id="1933717at2759"/>
<reference evidence="5" key="1">
    <citation type="journal article" date="2020" name="Stud. Mycol.">
        <title>101 Dothideomycetes genomes: a test case for predicting lifestyles and emergence of pathogens.</title>
        <authorList>
            <person name="Haridas S."/>
            <person name="Albert R."/>
            <person name="Binder M."/>
            <person name="Bloem J."/>
            <person name="Labutti K."/>
            <person name="Salamov A."/>
            <person name="Andreopoulos B."/>
            <person name="Baker S."/>
            <person name="Barry K."/>
            <person name="Bills G."/>
            <person name="Bluhm B."/>
            <person name="Cannon C."/>
            <person name="Castanera R."/>
            <person name="Culley D."/>
            <person name="Daum C."/>
            <person name="Ezra D."/>
            <person name="Gonzalez J."/>
            <person name="Henrissat B."/>
            <person name="Kuo A."/>
            <person name="Liang C."/>
            <person name="Lipzen A."/>
            <person name="Lutzoni F."/>
            <person name="Magnuson J."/>
            <person name="Mondo S."/>
            <person name="Nolan M."/>
            <person name="Ohm R."/>
            <person name="Pangilinan J."/>
            <person name="Park H.-J."/>
            <person name="Ramirez L."/>
            <person name="Alfaro M."/>
            <person name="Sun H."/>
            <person name="Tritt A."/>
            <person name="Yoshinaga Y."/>
            <person name="Zwiers L.-H."/>
            <person name="Turgeon B."/>
            <person name="Goodwin S."/>
            <person name="Spatafora J."/>
            <person name="Crous P."/>
            <person name="Grigoriev I."/>
        </authorList>
    </citation>
    <scope>NUCLEOTIDE SEQUENCE</scope>
    <source>
        <strain evidence="5">CBS 125425</strain>
    </source>
</reference>
<evidence type="ECO:0000256" key="4">
    <source>
        <dbReference type="ARBA" id="ARBA00037096"/>
    </source>
</evidence>
<dbReference type="Pfam" id="PF00106">
    <property type="entry name" value="adh_short"/>
    <property type="match status" value="1"/>
</dbReference>
<evidence type="ECO:0000313" key="6">
    <source>
        <dbReference type="Proteomes" id="UP000799444"/>
    </source>
</evidence>
<dbReference type="PANTHER" id="PTHR44196:SF1">
    <property type="entry name" value="DEHYDROGENASE_REDUCTASE SDR FAMILY MEMBER 7B"/>
    <property type="match status" value="1"/>
</dbReference>
<dbReference type="InterPro" id="IPR020904">
    <property type="entry name" value="Sc_DH/Rdtase_CS"/>
</dbReference>
<sequence length="280" mass="30365">MDAASGGQPDPDALTRPFAFMKTYHRDVYPLIDAKRPTNSAKGKSVLITGASRGIGKVLAVPCDMADVTSVETLFKRISVEIGTLHVLICNVSFTTGHISLAKKTSHDWLMEFEGNVRAAYLPIHSFLTASPNPLGTVIAISSGAAAVTFPGSSAYSMAKHATHRLVDFVHTEHPSVRAFSLALGIVMTDSVDAQFEPFAKDTPDLVGGVTVYLGTGKGEFLRGCWLSVNWDMEEVEEHRREIEQHRLLKTKLLVAHLGGPFLRILCNTEKRSSSTPASC</sequence>
<dbReference type="CDD" id="cd05233">
    <property type="entry name" value="SDR_c"/>
    <property type="match status" value="1"/>
</dbReference>
<keyword evidence="6" id="KW-1185">Reference proteome</keyword>
<dbReference type="PRINTS" id="PR00081">
    <property type="entry name" value="GDHRDH"/>
</dbReference>
<comment type="similarity">
    <text evidence="1">Belongs to the short-chain dehydrogenases/reductases (SDR) family.</text>
</comment>
<organism evidence="5 6">
    <name type="scientific">Polyplosphaeria fusca</name>
    <dbReference type="NCBI Taxonomy" id="682080"/>
    <lineage>
        <taxon>Eukaryota</taxon>
        <taxon>Fungi</taxon>
        <taxon>Dikarya</taxon>
        <taxon>Ascomycota</taxon>
        <taxon>Pezizomycotina</taxon>
        <taxon>Dothideomycetes</taxon>
        <taxon>Pleosporomycetidae</taxon>
        <taxon>Pleosporales</taxon>
        <taxon>Tetraplosphaeriaceae</taxon>
        <taxon>Polyplosphaeria</taxon>
    </lineage>
</organism>
<dbReference type="AlphaFoldDB" id="A0A9P4QW99"/>
<comment type="function">
    <text evidence="4">Putative oxidoreductase.</text>
</comment>
<evidence type="ECO:0000256" key="3">
    <source>
        <dbReference type="ARBA" id="ARBA00023002"/>
    </source>
</evidence>
<dbReference type="PROSITE" id="PS00061">
    <property type="entry name" value="ADH_SHORT"/>
    <property type="match status" value="1"/>
</dbReference>
<dbReference type="InterPro" id="IPR036291">
    <property type="entry name" value="NAD(P)-bd_dom_sf"/>
</dbReference>
<accession>A0A9P4QW99</accession>
<dbReference type="SUPFAM" id="SSF51735">
    <property type="entry name" value="NAD(P)-binding Rossmann-fold domains"/>
    <property type="match status" value="1"/>
</dbReference>
<comment type="caution">
    <text evidence="5">The sequence shown here is derived from an EMBL/GenBank/DDBJ whole genome shotgun (WGS) entry which is preliminary data.</text>
</comment>
<gene>
    <name evidence="5" type="ORF">EJ04DRAFT_605357</name>
</gene>
<protein>
    <submittedName>
        <fullName evidence="5">NAD(P)-binding protein</fullName>
    </submittedName>
</protein>
<dbReference type="GO" id="GO:0016491">
    <property type="term" value="F:oxidoreductase activity"/>
    <property type="evidence" value="ECO:0007669"/>
    <property type="project" value="UniProtKB-KW"/>
</dbReference>
<proteinExistence type="inferred from homology"/>
<keyword evidence="2" id="KW-0521">NADP</keyword>
<dbReference type="InterPro" id="IPR002347">
    <property type="entry name" value="SDR_fam"/>
</dbReference>
<name>A0A9P4QW99_9PLEO</name>
<dbReference type="PANTHER" id="PTHR44196">
    <property type="entry name" value="DEHYDROGENASE/REDUCTASE SDR FAMILY MEMBER 7B"/>
    <property type="match status" value="1"/>
</dbReference>
<evidence type="ECO:0000313" key="5">
    <source>
        <dbReference type="EMBL" id="KAF2733625.1"/>
    </source>
</evidence>
<dbReference type="EMBL" id="ML996159">
    <property type="protein sequence ID" value="KAF2733625.1"/>
    <property type="molecule type" value="Genomic_DNA"/>
</dbReference>
<dbReference type="Proteomes" id="UP000799444">
    <property type="component" value="Unassembled WGS sequence"/>
</dbReference>
<dbReference type="GO" id="GO:0016020">
    <property type="term" value="C:membrane"/>
    <property type="evidence" value="ECO:0007669"/>
    <property type="project" value="TreeGrafter"/>
</dbReference>
<evidence type="ECO:0000256" key="1">
    <source>
        <dbReference type="ARBA" id="ARBA00006484"/>
    </source>
</evidence>
<evidence type="ECO:0000256" key="2">
    <source>
        <dbReference type="ARBA" id="ARBA00022857"/>
    </source>
</evidence>
<keyword evidence="3" id="KW-0560">Oxidoreductase</keyword>
<dbReference type="Gene3D" id="3.40.50.720">
    <property type="entry name" value="NAD(P)-binding Rossmann-like Domain"/>
    <property type="match status" value="1"/>
</dbReference>